<evidence type="ECO:0000313" key="6">
    <source>
        <dbReference type="EMBL" id="GIM68621.1"/>
    </source>
</evidence>
<name>A0A919SBQ9_9ACTN</name>
<evidence type="ECO:0000313" key="7">
    <source>
        <dbReference type="Proteomes" id="UP000680865"/>
    </source>
</evidence>
<evidence type="ECO:0000256" key="5">
    <source>
        <dbReference type="HAMAP-Rule" id="MF_00373"/>
    </source>
</evidence>
<evidence type="ECO:0000256" key="3">
    <source>
        <dbReference type="ARBA" id="ARBA00023274"/>
    </source>
</evidence>
<dbReference type="GO" id="GO:1990904">
    <property type="term" value="C:ribonucleoprotein complex"/>
    <property type="evidence" value="ECO:0007669"/>
    <property type="project" value="UniProtKB-KW"/>
</dbReference>
<comment type="similarity">
    <text evidence="1 5">Belongs to the bacterial ribosomal protein bL28 family.</text>
</comment>
<proteinExistence type="inferred from homology"/>
<accession>A0A919SBQ9</accession>
<reference evidence="6" key="1">
    <citation type="submission" date="2021-03" db="EMBL/GenBank/DDBJ databases">
        <title>Whole genome shotgun sequence of Actinoplanes consettensis NBRC 14913.</title>
        <authorList>
            <person name="Komaki H."/>
            <person name="Tamura T."/>
        </authorList>
    </citation>
    <scope>NUCLEOTIDE SEQUENCE</scope>
    <source>
        <strain evidence="6">NBRC 14913</strain>
    </source>
</reference>
<dbReference type="NCBIfam" id="TIGR00009">
    <property type="entry name" value="L28"/>
    <property type="match status" value="1"/>
</dbReference>
<dbReference type="GO" id="GO:0003735">
    <property type="term" value="F:structural constituent of ribosome"/>
    <property type="evidence" value="ECO:0007669"/>
    <property type="project" value="InterPro"/>
</dbReference>
<keyword evidence="2 5" id="KW-0689">Ribosomal protein</keyword>
<evidence type="ECO:0000256" key="4">
    <source>
        <dbReference type="ARBA" id="ARBA00035174"/>
    </source>
</evidence>
<dbReference type="HAMAP" id="MF_00373">
    <property type="entry name" value="Ribosomal_bL28"/>
    <property type="match status" value="1"/>
</dbReference>
<dbReference type="InterPro" id="IPR026569">
    <property type="entry name" value="Ribosomal_bL28"/>
</dbReference>
<dbReference type="GO" id="GO:0005840">
    <property type="term" value="C:ribosome"/>
    <property type="evidence" value="ECO:0007669"/>
    <property type="project" value="UniProtKB-KW"/>
</dbReference>
<dbReference type="EMBL" id="BOQP01000006">
    <property type="protein sequence ID" value="GIM68621.1"/>
    <property type="molecule type" value="Genomic_DNA"/>
</dbReference>
<dbReference type="PANTHER" id="PTHR39080:SF1">
    <property type="entry name" value="LARGE RIBOSOMAL SUBUNIT PROTEIN BL28A"/>
    <property type="match status" value="1"/>
</dbReference>
<dbReference type="InterPro" id="IPR037147">
    <property type="entry name" value="Ribosomal_bL28_sf"/>
</dbReference>
<organism evidence="6 7">
    <name type="scientific">Winogradskya consettensis</name>
    <dbReference type="NCBI Taxonomy" id="113560"/>
    <lineage>
        <taxon>Bacteria</taxon>
        <taxon>Bacillati</taxon>
        <taxon>Actinomycetota</taxon>
        <taxon>Actinomycetes</taxon>
        <taxon>Micromonosporales</taxon>
        <taxon>Micromonosporaceae</taxon>
        <taxon>Winogradskya</taxon>
    </lineage>
</organism>
<sequence length="73" mass="7896">MLAYQSLEYPVASVCDVCGKGPGFGHNVSHSHRRTNRRWNPNIQSVRTPAGGGNTKKLKVCTSCIKAGKVVRA</sequence>
<dbReference type="AlphaFoldDB" id="A0A919SBQ9"/>
<dbReference type="Gene3D" id="2.30.170.40">
    <property type="entry name" value="Ribosomal protein L28/L24"/>
    <property type="match status" value="1"/>
</dbReference>
<dbReference type="InterPro" id="IPR001383">
    <property type="entry name" value="Ribosomal_bL28_bact-type"/>
</dbReference>
<dbReference type="InterPro" id="IPR050096">
    <property type="entry name" value="Bacterial_rp_bL28"/>
</dbReference>
<dbReference type="InterPro" id="IPR034704">
    <property type="entry name" value="Ribosomal_bL28/bL31-like_sf"/>
</dbReference>
<keyword evidence="3 5" id="KW-0687">Ribonucleoprotein</keyword>
<dbReference type="PANTHER" id="PTHR39080">
    <property type="entry name" value="50S RIBOSOMAL PROTEIN L28"/>
    <property type="match status" value="1"/>
</dbReference>
<gene>
    <name evidence="5 6" type="primary">rpmB</name>
    <name evidence="6" type="ORF">Aco04nite_11530</name>
</gene>
<dbReference type="Proteomes" id="UP000680865">
    <property type="component" value="Unassembled WGS sequence"/>
</dbReference>
<protein>
    <recommendedName>
        <fullName evidence="4 5">Large ribosomal subunit protein bL28</fullName>
    </recommendedName>
</protein>
<comment type="caution">
    <text evidence="6">The sequence shown here is derived from an EMBL/GenBank/DDBJ whole genome shotgun (WGS) entry which is preliminary data.</text>
</comment>
<evidence type="ECO:0000256" key="2">
    <source>
        <dbReference type="ARBA" id="ARBA00022980"/>
    </source>
</evidence>
<dbReference type="GO" id="GO:0006412">
    <property type="term" value="P:translation"/>
    <property type="evidence" value="ECO:0007669"/>
    <property type="project" value="UniProtKB-UniRule"/>
</dbReference>
<dbReference type="SUPFAM" id="SSF143800">
    <property type="entry name" value="L28p-like"/>
    <property type="match status" value="1"/>
</dbReference>
<evidence type="ECO:0000256" key="1">
    <source>
        <dbReference type="ARBA" id="ARBA00008760"/>
    </source>
</evidence>
<dbReference type="Pfam" id="PF00830">
    <property type="entry name" value="Ribosomal_L28"/>
    <property type="match status" value="1"/>
</dbReference>
<keyword evidence="7" id="KW-1185">Reference proteome</keyword>